<dbReference type="Proteomes" id="UP000315953">
    <property type="component" value="Chromosome"/>
</dbReference>
<dbReference type="KEGG" id="dpm:FNV33_03845"/>
<sequence>MLMNRKLTKSPHKKIAGVAGGLAEYFGIDPSAVRLAWVIATVFSGGSAIPVYIILAILMPKSDNHHARRYRSRQKSKQFGNKRSAPRQARVDDDEFADF</sequence>
<accession>A0A516GI68</accession>
<evidence type="ECO:0000256" key="2">
    <source>
        <dbReference type="ARBA" id="ARBA00022475"/>
    </source>
</evidence>
<comment type="subcellular location">
    <subcellularLocation>
        <location evidence="1">Cell membrane</location>
        <topology evidence="1">Single-pass membrane protein</topology>
    </subcellularLocation>
</comment>
<reference evidence="9 10" key="1">
    <citation type="submission" date="2019-07" db="EMBL/GenBank/DDBJ databases">
        <title>Genome assembly of a nasal isolate of Dolosigranulum pigrum from a chronic sinusitis patient.</title>
        <authorList>
            <person name="Baig S."/>
            <person name="Overballe-Petersen S."/>
            <person name="Kaspar U."/>
            <person name="Rendboe A."/>
            <person name="de Man T."/>
            <person name="Liu C."/>
            <person name="Price L.B."/>
            <person name="Stegger M."/>
            <person name="Becker K."/>
            <person name="Skytt Andersen P."/>
        </authorList>
    </citation>
    <scope>NUCLEOTIDE SEQUENCE [LARGE SCALE GENOMIC DNA]</scope>
    <source>
        <strain evidence="9 10">83VPs-KB5</strain>
    </source>
</reference>
<evidence type="ECO:0000256" key="7">
    <source>
        <dbReference type="SAM" id="Phobius"/>
    </source>
</evidence>
<evidence type="ECO:0000256" key="4">
    <source>
        <dbReference type="ARBA" id="ARBA00022989"/>
    </source>
</evidence>
<keyword evidence="4 7" id="KW-1133">Transmembrane helix</keyword>
<protein>
    <submittedName>
        <fullName evidence="9">PspC domain-containing protein</fullName>
    </submittedName>
</protein>
<feature type="transmembrane region" description="Helical" evidence="7">
    <location>
        <begin position="35"/>
        <end position="59"/>
    </location>
</feature>
<dbReference type="PANTHER" id="PTHR33885">
    <property type="entry name" value="PHAGE SHOCK PROTEIN C"/>
    <property type="match status" value="1"/>
</dbReference>
<evidence type="ECO:0000256" key="6">
    <source>
        <dbReference type="SAM" id="MobiDB-lite"/>
    </source>
</evidence>
<keyword evidence="5 7" id="KW-0472">Membrane</keyword>
<dbReference type="InterPro" id="IPR052027">
    <property type="entry name" value="PspC"/>
</dbReference>
<name>A0A516GI68_9LACT</name>
<keyword evidence="2" id="KW-1003">Cell membrane</keyword>
<feature type="compositionally biased region" description="Basic residues" evidence="6">
    <location>
        <begin position="66"/>
        <end position="76"/>
    </location>
</feature>
<evidence type="ECO:0000256" key="1">
    <source>
        <dbReference type="ARBA" id="ARBA00004162"/>
    </source>
</evidence>
<evidence type="ECO:0000313" key="10">
    <source>
        <dbReference type="Proteomes" id="UP000315953"/>
    </source>
</evidence>
<dbReference type="Pfam" id="PF04024">
    <property type="entry name" value="PspC"/>
    <property type="match status" value="1"/>
</dbReference>
<dbReference type="PANTHER" id="PTHR33885:SF3">
    <property type="entry name" value="PHAGE SHOCK PROTEIN C"/>
    <property type="match status" value="1"/>
</dbReference>
<evidence type="ECO:0000313" key="9">
    <source>
        <dbReference type="EMBL" id="QDO91227.1"/>
    </source>
</evidence>
<evidence type="ECO:0000256" key="5">
    <source>
        <dbReference type="ARBA" id="ARBA00023136"/>
    </source>
</evidence>
<gene>
    <name evidence="9" type="ORF">FNV33_03845</name>
</gene>
<evidence type="ECO:0000256" key="3">
    <source>
        <dbReference type="ARBA" id="ARBA00022692"/>
    </source>
</evidence>
<dbReference type="EMBL" id="CP041626">
    <property type="protein sequence ID" value="QDO91227.1"/>
    <property type="molecule type" value="Genomic_DNA"/>
</dbReference>
<dbReference type="GO" id="GO:0005886">
    <property type="term" value="C:plasma membrane"/>
    <property type="evidence" value="ECO:0007669"/>
    <property type="project" value="UniProtKB-SubCell"/>
</dbReference>
<evidence type="ECO:0000259" key="8">
    <source>
        <dbReference type="Pfam" id="PF04024"/>
    </source>
</evidence>
<feature type="region of interest" description="Disordered" evidence="6">
    <location>
        <begin position="66"/>
        <end position="99"/>
    </location>
</feature>
<feature type="domain" description="Phage shock protein PspC N-terminal" evidence="8">
    <location>
        <begin position="5"/>
        <end position="61"/>
    </location>
</feature>
<organism evidence="9 10">
    <name type="scientific">Dolosigranulum pigrum</name>
    <dbReference type="NCBI Taxonomy" id="29394"/>
    <lineage>
        <taxon>Bacteria</taxon>
        <taxon>Bacillati</taxon>
        <taxon>Bacillota</taxon>
        <taxon>Bacilli</taxon>
        <taxon>Lactobacillales</taxon>
        <taxon>Carnobacteriaceae</taxon>
        <taxon>Dolosigranulum</taxon>
    </lineage>
</organism>
<proteinExistence type="predicted"/>
<dbReference type="InterPro" id="IPR007168">
    <property type="entry name" value="Phageshock_PspC_N"/>
</dbReference>
<dbReference type="AlphaFoldDB" id="A0A516GI68"/>
<keyword evidence="3 7" id="KW-0812">Transmembrane</keyword>